<dbReference type="InterPro" id="IPR000914">
    <property type="entry name" value="SBP_5_dom"/>
</dbReference>
<dbReference type="PIRSF" id="PIRSF002741">
    <property type="entry name" value="MppA"/>
    <property type="match status" value="1"/>
</dbReference>
<dbReference type="PANTHER" id="PTHR30290">
    <property type="entry name" value="PERIPLASMIC BINDING COMPONENT OF ABC TRANSPORTER"/>
    <property type="match status" value="1"/>
</dbReference>
<protein>
    <submittedName>
        <fullName evidence="6">ABC transporter substrate-binding protein</fullName>
    </submittedName>
</protein>
<dbReference type="Gene3D" id="3.40.190.10">
    <property type="entry name" value="Periplasmic binding protein-like II"/>
    <property type="match status" value="1"/>
</dbReference>
<comment type="caution">
    <text evidence="6">The sequence shown here is derived from an EMBL/GenBank/DDBJ whole genome shotgun (WGS) entry which is preliminary data.</text>
</comment>
<feature type="chain" id="PRO_5037473231" evidence="4">
    <location>
        <begin position="19"/>
        <end position="524"/>
    </location>
</feature>
<keyword evidence="2" id="KW-0813">Transport</keyword>
<dbReference type="RefSeq" id="WP_190931339.1">
    <property type="nucleotide sequence ID" value="NZ_JACXJA010000046.1"/>
</dbReference>
<dbReference type="GO" id="GO:1904680">
    <property type="term" value="F:peptide transmembrane transporter activity"/>
    <property type="evidence" value="ECO:0007669"/>
    <property type="project" value="TreeGrafter"/>
</dbReference>
<dbReference type="CDD" id="cd00995">
    <property type="entry name" value="PBP2_NikA_DppA_OppA_like"/>
    <property type="match status" value="1"/>
</dbReference>
<evidence type="ECO:0000256" key="1">
    <source>
        <dbReference type="ARBA" id="ARBA00005695"/>
    </source>
</evidence>
<evidence type="ECO:0000313" key="6">
    <source>
        <dbReference type="EMBL" id="MBD2865717.1"/>
    </source>
</evidence>
<keyword evidence="3 4" id="KW-0732">Signal</keyword>
<reference evidence="6" key="1">
    <citation type="submission" date="2020-09" db="EMBL/GenBank/DDBJ databases">
        <title>A novel bacterium of genus Paenibacillus, isolated from South China Sea.</title>
        <authorList>
            <person name="Huang H."/>
            <person name="Mo K."/>
            <person name="Hu Y."/>
        </authorList>
    </citation>
    <scope>NUCLEOTIDE SEQUENCE</scope>
    <source>
        <strain evidence="6">IB182363</strain>
    </source>
</reference>
<evidence type="ECO:0000256" key="3">
    <source>
        <dbReference type="ARBA" id="ARBA00022729"/>
    </source>
</evidence>
<dbReference type="GO" id="GO:0015833">
    <property type="term" value="P:peptide transport"/>
    <property type="evidence" value="ECO:0007669"/>
    <property type="project" value="TreeGrafter"/>
</dbReference>
<evidence type="ECO:0000259" key="5">
    <source>
        <dbReference type="Pfam" id="PF00496"/>
    </source>
</evidence>
<dbReference type="SUPFAM" id="SSF53850">
    <property type="entry name" value="Periplasmic binding protein-like II"/>
    <property type="match status" value="1"/>
</dbReference>
<evidence type="ECO:0000313" key="7">
    <source>
        <dbReference type="Proteomes" id="UP000639396"/>
    </source>
</evidence>
<comment type="similarity">
    <text evidence="1">Belongs to the bacterial solute-binding protein 5 family.</text>
</comment>
<name>A0A927CFM5_9BACL</name>
<dbReference type="AlphaFoldDB" id="A0A927CFM5"/>
<dbReference type="InterPro" id="IPR030678">
    <property type="entry name" value="Peptide/Ni-bd"/>
</dbReference>
<sequence length="524" mass="59694">MKSKFILILMFIAVFASACSSNNGKALLVGTGNNETFTETFRYFWIQNVNGIQSYINRGLIKLDPDMKNVHPALAESYDVSNDGLTYTFTLHDGLKWHDGKELTAEDVKWSMETAIKVEMVVDSEFGLNAIKGYESFKTGKAGELEGVVYNGRTITIKLGDLNVAFLQKIAAFEILPKHILEDANLAKFQQDPYWLHPIGNGPYKIKEVRFGEYALLEAFEGFVGPQPKIKEVIYQQIPKSQIFPKIQAGELDYIGGLKSSVESVEEIDALPDYKAFVVPQIFNKFFTVNLKGSKRVQDIKVRQAFIHALDRKAIINETLEGKAQIMNSLIPPEFEEHNSSIKTYDYNPERTKQLLKEAGFDFNKPITIAYYSDDQASVDLLNTVAYYLGEVGVQTEIKLLTGDLLQLIYYAPEYDFLLAAYSGADPFGVLESVSGNSLMYKTIWEGFEGIETELQQLRKTLHMDERVALIKKIDRIHSERLYQLPLFHENVYNIVNVSRLKTAGIYGNEWYNYEKKLEEWELK</sequence>
<dbReference type="GO" id="GO:0043190">
    <property type="term" value="C:ATP-binding cassette (ABC) transporter complex"/>
    <property type="evidence" value="ECO:0007669"/>
    <property type="project" value="InterPro"/>
</dbReference>
<accession>A0A927CFM5</accession>
<gene>
    <name evidence="6" type="ORF">IDH45_27420</name>
</gene>
<dbReference type="PANTHER" id="PTHR30290:SF9">
    <property type="entry name" value="OLIGOPEPTIDE-BINDING PROTEIN APPA"/>
    <property type="match status" value="1"/>
</dbReference>
<organism evidence="6 7">
    <name type="scientific">Paenibacillus oceani</name>
    <dbReference type="NCBI Taxonomy" id="2772510"/>
    <lineage>
        <taxon>Bacteria</taxon>
        <taxon>Bacillati</taxon>
        <taxon>Bacillota</taxon>
        <taxon>Bacilli</taxon>
        <taxon>Bacillales</taxon>
        <taxon>Paenibacillaceae</taxon>
        <taxon>Paenibacillus</taxon>
    </lineage>
</organism>
<dbReference type="InterPro" id="IPR039424">
    <property type="entry name" value="SBP_5"/>
</dbReference>
<proteinExistence type="inferred from homology"/>
<dbReference type="EMBL" id="JACXJA010000046">
    <property type="protein sequence ID" value="MBD2865717.1"/>
    <property type="molecule type" value="Genomic_DNA"/>
</dbReference>
<keyword evidence="7" id="KW-1185">Reference proteome</keyword>
<dbReference type="Gene3D" id="3.10.105.10">
    <property type="entry name" value="Dipeptide-binding Protein, Domain 3"/>
    <property type="match status" value="1"/>
</dbReference>
<dbReference type="Proteomes" id="UP000639396">
    <property type="component" value="Unassembled WGS sequence"/>
</dbReference>
<dbReference type="Gene3D" id="3.90.76.10">
    <property type="entry name" value="Dipeptide-binding Protein, Domain 1"/>
    <property type="match status" value="1"/>
</dbReference>
<dbReference type="Pfam" id="PF00496">
    <property type="entry name" value="SBP_bac_5"/>
    <property type="match status" value="1"/>
</dbReference>
<dbReference type="PROSITE" id="PS51257">
    <property type="entry name" value="PROKAR_LIPOPROTEIN"/>
    <property type="match status" value="1"/>
</dbReference>
<feature type="signal peptide" evidence="4">
    <location>
        <begin position="1"/>
        <end position="18"/>
    </location>
</feature>
<feature type="domain" description="Solute-binding protein family 5" evidence="5">
    <location>
        <begin position="69"/>
        <end position="428"/>
    </location>
</feature>
<evidence type="ECO:0000256" key="4">
    <source>
        <dbReference type="SAM" id="SignalP"/>
    </source>
</evidence>
<dbReference type="GO" id="GO:0042597">
    <property type="term" value="C:periplasmic space"/>
    <property type="evidence" value="ECO:0007669"/>
    <property type="project" value="UniProtKB-ARBA"/>
</dbReference>
<evidence type="ECO:0000256" key="2">
    <source>
        <dbReference type="ARBA" id="ARBA00022448"/>
    </source>
</evidence>